<dbReference type="EMBL" id="AP025314">
    <property type="protein sequence ID" value="BDD09905.1"/>
    <property type="molecule type" value="Genomic_DNA"/>
</dbReference>
<organism evidence="2 3">
    <name type="scientific">Fulvitalea axinellae</name>
    <dbReference type="NCBI Taxonomy" id="1182444"/>
    <lineage>
        <taxon>Bacteria</taxon>
        <taxon>Pseudomonadati</taxon>
        <taxon>Bacteroidota</taxon>
        <taxon>Cytophagia</taxon>
        <taxon>Cytophagales</taxon>
        <taxon>Persicobacteraceae</taxon>
        <taxon>Fulvitalea</taxon>
    </lineage>
</organism>
<keyword evidence="1" id="KW-0812">Transmembrane</keyword>
<protein>
    <submittedName>
        <fullName evidence="2">ABC transporter permease</fullName>
    </submittedName>
</protein>
<gene>
    <name evidence="2" type="ORF">FUAX_23370</name>
</gene>
<evidence type="ECO:0000256" key="1">
    <source>
        <dbReference type="SAM" id="Phobius"/>
    </source>
</evidence>
<dbReference type="GO" id="GO:0043190">
    <property type="term" value="C:ATP-binding cassette (ABC) transporter complex"/>
    <property type="evidence" value="ECO:0007669"/>
    <property type="project" value="InterPro"/>
</dbReference>
<dbReference type="Pfam" id="PF02405">
    <property type="entry name" value="MlaE"/>
    <property type="match status" value="1"/>
</dbReference>
<dbReference type="KEGG" id="fax:FUAX_23370"/>
<keyword evidence="1" id="KW-0472">Membrane</keyword>
<feature type="transmembrane region" description="Helical" evidence="1">
    <location>
        <begin position="181"/>
        <end position="204"/>
    </location>
</feature>
<keyword evidence="3" id="KW-1185">Reference proteome</keyword>
<evidence type="ECO:0000313" key="2">
    <source>
        <dbReference type="EMBL" id="BDD09905.1"/>
    </source>
</evidence>
<dbReference type="PANTHER" id="PTHR30188">
    <property type="entry name" value="ABC TRANSPORTER PERMEASE PROTEIN-RELATED"/>
    <property type="match status" value="1"/>
</dbReference>
<dbReference type="GO" id="GO:0005548">
    <property type="term" value="F:phospholipid transporter activity"/>
    <property type="evidence" value="ECO:0007669"/>
    <property type="project" value="TreeGrafter"/>
</dbReference>
<dbReference type="InterPro" id="IPR030802">
    <property type="entry name" value="Permease_MalE"/>
</dbReference>
<feature type="transmembrane region" description="Helical" evidence="1">
    <location>
        <begin position="139"/>
        <end position="160"/>
    </location>
</feature>
<dbReference type="Proteomes" id="UP001348817">
    <property type="component" value="Chromosome"/>
</dbReference>
<keyword evidence="1" id="KW-1133">Transmembrane helix</keyword>
<accession>A0AAU9CKR9</accession>
<sequence length="243" mass="26621">MLKSVNKYFYFLGSLLINRESFKTYLKRTLDECMNIGLNSMMIVALVSVFIGAVTAIQTAYNMTYPFVPRDVIAFIVREMELLELAPTFTAIVFAGKVGSNIAGELGTMRITEQIDAIDVMGINSSSYLVLPKVIACTFTYPVLVIYALALGLYGGYLSTTLSGELSPVEYINGLRLDFKMYNLIFALIKSFIFGFLIASISAFKGYYTRGGALEVGKASTDAVTSSCVAVLCADYFLAQVLL</sequence>
<proteinExistence type="predicted"/>
<dbReference type="PANTHER" id="PTHR30188:SF4">
    <property type="entry name" value="PROTEIN TRIGALACTOSYLDIACYLGLYCEROL 1, CHLOROPLASTIC"/>
    <property type="match status" value="1"/>
</dbReference>
<feature type="transmembrane region" description="Helical" evidence="1">
    <location>
        <begin position="36"/>
        <end position="61"/>
    </location>
</feature>
<name>A0AAU9CKR9_9BACT</name>
<dbReference type="AlphaFoldDB" id="A0AAU9CKR9"/>
<reference evidence="2 3" key="1">
    <citation type="submission" date="2021-12" db="EMBL/GenBank/DDBJ databases">
        <title>Genome sequencing of bacteria with rrn-lacking chromosome and rrn-plasmid.</title>
        <authorList>
            <person name="Anda M."/>
            <person name="Iwasaki W."/>
        </authorList>
    </citation>
    <scope>NUCLEOTIDE SEQUENCE [LARGE SCALE GENOMIC DNA]</scope>
    <source>
        <strain evidence="2 3">DSM 100852</strain>
    </source>
</reference>
<evidence type="ECO:0000313" key="3">
    <source>
        <dbReference type="Proteomes" id="UP001348817"/>
    </source>
</evidence>